<dbReference type="STRING" id="420662.Mpe_A3530"/>
<evidence type="ECO:0008006" key="4">
    <source>
        <dbReference type="Google" id="ProtNLM"/>
    </source>
</evidence>
<keyword evidence="1" id="KW-0732">Signal</keyword>
<protein>
    <recommendedName>
        <fullName evidence="4">Outer membrane protein</fullName>
    </recommendedName>
</protein>
<dbReference type="EMBL" id="CP000555">
    <property type="protein sequence ID" value="ABM96483.1"/>
    <property type="molecule type" value="Genomic_DNA"/>
</dbReference>
<dbReference type="RefSeq" id="WP_011831103.1">
    <property type="nucleotide sequence ID" value="NC_008825.1"/>
</dbReference>
<dbReference type="InterPro" id="IPR037107">
    <property type="entry name" value="Put_OMP_sf"/>
</dbReference>
<dbReference type="AlphaFoldDB" id="A2SLP4"/>
<evidence type="ECO:0000313" key="2">
    <source>
        <dbReference type="EMBL" id="ABM96483.1"/>
    </source>
</evidence>
<dbReference type="InterPro" id="IPR018707">
    <property type="entry name" value="LpxR"/>
</dbReference>
<feature type="signal peptide" evidence="1">
    <location>
        <begin position="1"/>
        <end position="35"/>
    </location>
</feature>
<keyword evidence="3" id="KW-1185">Reference proteome</keyword>
<name>A2SLP4_METPP</name>
<evidence type="ECO:0000256" key="1">
    <source>
        <dbReference type="SAM" id="SignalP"/>
    </source>
</evidence>
<dbReference type="eggNOG" id="COG3528">
    <property type="taxonomic scope" value="Bacteria"/>
</dbReference>
<dbReference type="Gene3D" id="2.40.128.140">
    <property type="entry name" value="Outer membrane protein"/>
    <property type="match status" value="1"/>
</dbReference>
<accession>A2SLP4</accession>
<evidence type="ECO:0000313" key="3">
    <source>
        <dbReference type="Proteomes" id="UP000000366"/>
    </source>
</evidence>
<proteinExistence type="predicted"/>
<dbReference type="HOGENOM" id="CLU_055418_0_0_4"/>
<gene>
    <name evidence="2" type="ordered locus">Mpe_A3530</name>
</gene>
<sequence length="367" mass="40103">MKFRDVAATAVGAAQTLFAGLALLVLLGQVTSAQAADEAACRRVVPGALNPALLVLRLDNDVIARQDQGYSSGLQIKAVTPNLDPHDGDACLSGPARWLNRELEWLSPAHYEQRNLVFGLGQAIYTPNDPERSDLIVDDRPYAGALLLSAGYNARLGDELWASQIVLGVVGPASQAERTQKLFHRVFGSEHFRGWDHQLKNEPVVMLLHERSRRWGSHALLPASDSLRWDAITHWGGTVGNFLTGANVGFEIRFGYRLPDDFGSSPLRPAGENTAPLRAAVSSGGWSWHAFVNTDARLVLHDITLDGNSFRDSHHVHKRPLVADVALGVAVLGGDWKLAFARNYGTRQFRGQQERPSFGSITLSRAL</sequence>
<dbReference type="Proteomes" id="UP000000366">
    <property type="component" value="Chromosome"/>
</dbReference>
<dbReference type="KEGG" id="mpt:Mpe_A3530"/>
<feature type="chain" id="PRO_5002645910" description="Outer membrane protein" evidence="1">
    <location>
        <begin position="36"/>
        <end position="367"/>
    </location>
</feature>
<organism evidence="2 3">
    <name type="scientific">Methylibium petroleiphilum (strain ATCC BAA-1232 / LMG 22953 / PM1)</name>
    <dbReference type="NCBI Taxonomy" id="420662"/>
    <lineage>
        <taxon>Bacteria</taxon>
        <taxon>Pseudomonadati</taxon>
        <taxon>Pseudomonadota</taxon>
        <taxon>Betaproteobacteria</taxon>
        <taxon>Burkholderiales</taxon>
        <taxon>Sphaerotilaceae</taxon>
        <taxon>Methylibium</taxon>
    </lineage>
</organism>
<dbReference type="Pfam" id="PF09982">
    <property type="entry name" value="LpxR"/>
    <property type="match status" value="1"/>
</dbReference>
<reference evidence="2 3" key="1">
    <citation type="journal article" date="2007" name="J. Bacteriol.">
        <title>Whole-genome analysis of the methyl tert-butyl ether-degrading beta-proteobacterium Methylibium petroleiphilum PM1.</title>
        <authorList>
            <person name="Kane S.R."/>
            <person name="Chakicherla A.Y."/>
            <person name="Chain P.S.G."/>
            <person name="Schmidt R."/>
            <person name="Shin M.W."/>
            <person name="Legler T.C."/>
            <person name="Scow K.M."/>
            <person name="Larimer F.W."/>
            <person name="Lucas S.M."/>
            <person name="Richardson P.M."/>
            <person name="Hristova K.R."/>
        </authorList>
    </citation>
    <scope>NUCLEOTIDE SEQUENCE [LARGE SCALE GENOMIC DNA]</scope>
    <source>
        <strain evidence="3">ATCC BAA-1232 / LMG 22953 / PM1</strain>
    </source>
</reference>